<proteinExistence type="predicted"/>
<evidence type="ECO:0000313" key="1">
    <source>
        <dbReference type="EMBL" id="CAB3792207.1"/>
    </source>
</evidence>
<keyword evidence="2" id="KW-1185">Reference proteome</keyword>
<dbReference type="EMBL" id="CADIKK010000015">
    <property type="protein sequence ID" value="CAB3792207.1"/>
    <property type="molecule type" value="Genomic_DNA"/>
</dbReference>
<accession>A0A6S7B998</accession>
<organism evidence="1 2">
    <name type="scientific">Paraburkholderia ultramafica</name>
    <dbReference type="NCBI Taxonomy" id="1544867"/>
    <lineage>
        <taxon>Bacteria</taxon>
        <taxon>Pseudomonadati</taxon>
        <taxon>Pseudomonadota</taxon>
        <taxon>Betaproteobacteria</taxon>
        <taxon>Burkholderiales</taxon>
        <taxon>Burkholderiaceae</taxon>
        <taxon>Paraburkholderia</taxon>
    </lineage>
</organism>
<name>A0A6S7B998_9BURK</name>
<gene>
    <name evidence="1" type="ORF">LMG28614_03472</name>
</gene>
<protein>
    <recommendedName>
        <fullName evidence="3">Zinc-binding dehydrogenase</fullName>
    </recommendedName>
</protein>
<dbReference type="Proteomes" id="UP000494365">
    <property type="component" value="Unassembled WGS sequence"/>
</dbReference>
<reference evidence="1 2" key="1">
    <citation type="submission" date="2020-04" db="EMBL/GenBank/DDBJ databases">
        <authorList>
            <person name="De Canck E."/>
        </authorList>
    </citation>
    <scope>NUCLEOTIDE SEQUENCE [LARGE SCALE GENOMIC DNA]</scope>
    <source>
        <strain evidence="1 2">LMG 28614</strain>
    </source>
</reference>
<evidence type="ECO:0008006" key="3">
    <source>
        <dbReference type="Google" id="ProtNLM"/>
    </source>
</evidence>
<sequence length="68" mass="7306">MVPSTAQSLTGQYRAHHGEMMRAATRLVESGKLGPVVDPGRFDLHAAEQAYEIVASGTARVKVVVEVE</sequence>
<dbReference type="AlphaFoldDB" id="A0A6S7B998"/>
<evidence type="ECO:0000313" key="2">
    <source>
        <dbReference type="Proteomes" id="UP000494365"/>
    </source>
</evidence>
<dbReference type="Pfam" id="PF13602">
    <property type="entry name" value="ADH_zinc_N_2"/>
    <property type="match status" value="1"/>
</dbReference>
<dbReference type="RefSeq" id="WP_175150709.1">
    <property type="nucleotide sequence ID" value="NZ_CADIKK010000015.1"/>
</dbReference>
<dbReference type="Gene3D" id="3.90.180.10">
    <property type="entry name" value="Medium-chain alcohol dehydrogenases, catalytic domain"/>
    <property type="match status" value="1"/>
</dbReference>